<dbReference type="GO" id="GO:0004713">
    <property type="term" value="F:protein tyrosine kinase activity"/>
    <property type="evidence" value="ECO:0007669"/>
    <property type="project" value="TreeGrafter"/>
</dbReference>
<dbReference type="STRING" id="1121432.SAMN02745219_03211"/>
<feature type="coiled-coil region" evidence="7">
    <location>
        <begin position="288"/>
        <end position="357"/>
    </location>
</feature>
<evidence type="ECO:0000256" key="8">
    <source>
        <dbReference type="SAM" id="Phobius"/>
    </source>
</evidence>
<dbReference type="Pfam" id="PF13807">
    <property type="entry name" value="GNVR"/>
    <property type="match status" value="1"/>
</dbReference>
<evidence type="ECO:0000256" key="6">
    <source>
        <dbReference type="ARBA" id="ARBA00023136"/>
    </source>
</evidence>
<keyword evidence="7" id="KW-0175">Coiled coil</keyword>
<dbReference type="AlphaFoldDB" id="A0A1M6LQ02"/>
<evidence type="ECO:0000256" key="5">
    <source>
        <dbReference type="ARBA" id="ARBA00022989"/>
    </source>
</evidence>
<evidence type="ECO:0000256" key="7">
    <source>
        <dbReference type="SAM" id="Coils"/>
    </source>
</evidence>
<dbReference type="OrthoDB" id="2360475at2"/>
<keyword evidence="5 8" id="KW-1133">Transmembrane helix</keyword>
<dbReference type="InterPro" id="IPR050445">
    <property type="entry name" value="Bact_polysacc_biosynth/exp"/>
</dbReference>
<evidence type="ECO:0000313" key="12">
    <source>
        <dbReference type="Proteomes" id="UP000184529"/>
    </source>
</evidence>
<feature type="transmembrane region" description="Helical" evidence="8">
    <location>
        <begin position="393"/>
        <end position="413"/>
    </location>
</feature>
<organism evidence="11 12">
    <name type="scientific">Desulfofundulus thermosubterraneus DSM 16057</name>
    <dbReference type="NCBI Taxonomy" id="1121432"/>
    <lineage>
        <taxon>Bacteria</taxon>
        <taxon>Bacillati</taxon>
        <taxon>Bacillota</taxon>
        <taxon>Clostridia</taxon>
        <taxon>Eubacteriales</taxon>
        <taxon>Peptococcaceae</taxon>
        <taxon>Desulfofundulus</taxon>
    </lineage>
</organism>
<dbReference type="PANTHER" id="PTHR32309:SF13">
    <property type="entry name" value="FERRIC ENTEROBACTIN TRANSPORT PROTEIN FEPE"/>
    <property type="match status" value="1"/>
</dbReference>
<keyword evidence="6 8" id="KW-0472">Membrane</keyword>
<dbReference type="InterPro" id="IPR003856">
    <property type="entry name" value="LPS_length_determ_N"/>
</dbReference>
<protein>
    <submittedName>
        <fullName evidence="11">Uncharacterized protein involved in exopolysaccharide biosynthesis</fullName>
    </submittedName>
</protein>
<keyword evidence="3" id="KW-1003">Cell membrane</keyword>
<dbReference type="Pfam" id="PF02706">
    <property type="entry name" value="Wzz"/>
    <property type="match status" value="1"/>
</dbReference>
<evidence type="ECO:0000256" key="3">
    <source>
        <dbReference type="ARBA" id="ARBA00022475"/>
    </source>
</evidence>
<gene>
    <name evidence="11" type="ORF">SAMN02745219_03211</name>
</gene>
<dbReference type="Gene3D" id="1.10.287.1490">
    <property type="match status" value="1"/>
</dbReference>
<comment type="similarity">
    <text evidence="2">Belongs to the CpsC/CapA family.</text>
</comment>
<evidence type="ECO:0000259" key="9">
    <source>
        <dbReference type="Pfam" id="PF02706"/>
    </source>
</evidence>
<dbReference type="EMBL" id="FQZM01000054">
    <property type="protein sequence ID" value="SHJ73284.1"/>
    <property type="molecule type" value="Genomic_DNA"/>
</dbReference>
<proteinExistence type="inferred from homology"/>
<name>A0A1M6LQ02_9FIRM</name>
<reference evidence="12" key="1">
    <citation type="submission" date="2016-11" db="EMBL/GenBank/DDBJ databases">
        <authorList>
            <person name="Varghese N."/>
            <person name="Submissions S."/>
        </authorList>
    </citation>
    <scope>NUCLEOTIDE SEQUENCE [LARGE SCALE GENOMIC DNA]</scope>
    <source>
        <strain evidence="12">DSM 16057</strain>
    </source>
</reference>
<evidence type="ECO:0000313" key="11">
    <source>
        <dbReference type="EMBL" id="SHJ73284.1"/>
    </source>
</evidence>
<keyword evidence="4 8" id="KW-0812">Transmembrane</keyword>
<dbReference type="Proteomes" id="UP000184529">
    <property type="component" value="Unassembled WGS sequence"/>
</dbReference>
<feature type="domain" description="Tyrosine-protein kinase G-rich" evidence="10">
    <location>
        <begin position="340"/>
        <end position="412"/>
    </location>
</feature>
<sequence length="453" mass="50181">MRGENALPEQNLPPEFAEEVIDLRQYLKVLSKWRKVIALGTLLAVFTSAILSFFVLPPVYEAQTLLLVVQATEKQQVFQIPQDGLEGVVGSISRLPVLTMNTYLGQLKSEVLLQRVIDKLKLDPDLYTPRTLSDMIKATVVKDSNLIDVKVQNSDPVLAARIANTLSREYLQLISEKNQEQMTRSVSFLKQQREATEKELQKAVETLKKFQAQPRGVAVLEQEFKKKSEDLADYESQLKMAGVELEQLSAGVARLEQELASTPKMVSVEKLDPDTGKIITVQDVNPVYVSLSQRLSEKKAALAEKQAQVRGLKGVVDSLRSELDKLQAELTGKKVQQDKLQGEVDRLKQTVETLAQKTTETQIARSIDLGDTSVIVVSEASVPSHPVKPKKKLNIAVAFVLGLLASTALAFVLEHLDYTIKTPEDVTRHLELPVVGVIPQVTAQTAKRPSYGG</sequence>
<feature type="transmembrane region" description="Helical" evidence="8">
    <location>
        <begin position="36"/>
        <end position="56"/>
    </location>
</feature>
<evidence type="ECO:0000256" key="4">
    <source>
        <dbReference type="ARBA" id="ARBA00022692"/>
    </source>
</evidence>
<evidence type="ECO:0000256" key="1">
    <source>
        <dbReference type="ARBA" id="ARBA00004651"/>
    </source>
</evidence>
<dbReference type="GO" id="GO:0005886">
    <property type="term" value="C:plasma membrane"/>
    <property type="evidence" value="ECO:0007669"/>
    <property type="project" value="UniProtKB-SubCell"/>
</dbReference>
<dbReference type="PANTHER" id="PTHR32309">
    <property type="entry name" value="TYROSINE-PROTEIN KINASE"/>
    <property type="match status" value="1"/>
</dbReference>
<keyword evidence="12" id="KW-1185">Reference proteome</keyword>
<evidence type="ECO:0000256" key="2">
    <source>
        <dbReference type="ARBA" id="ARBA00006683"/>
    </source>
</evidence>
<feature type="domain" description="Polysaccharide chain length determinant N-terminal" evidence="9">
    <location>
        <begin position="21"/>
        <end position="120"/>
    </location>
</feature>
<accession>A0A1M6LQ02</accession>
<evidence type="ECO:0000259" key="10">
    <source>
        <dbReference type="Pfam" id="PF13807"/>
    </source>
</evidence>
<feature type="coiled-coil region" evidence="7">
    <location>
        <begin position="179"/>
        <end position="258"/>
    </location>
</feature>
<comment type="subcellular location">
    <subcellularLocation>
        <location evidence="1">Cell membrane</location>
        <topology evidence="1">Multi-pass membrane protein</topology>
    </subcellularLocation>
</comment>
<dbReference type="InterPro" id="IPR032807">
    <property type="entry name" value="GNVR"/>
</dbReference>